<feature type="transmembrane region" description="Helical" evidence="1">
    <location>
        <begin position="203"/>
        <end position="226"/>
    </location>
</feature>
<feature type="transmembrane region" description="Helical" evidence="1">
    <location>
        <begin position="166"/>
        <end position="191"/>
    </location>
</feature>
<gene>
    <name evidence="2" type="ORF">NUM_37660</name>
</gene>
<keyword evidence="1" id="KW-1133">Transmembrane helix</keyword>
<comment type="caution">
    <text evidence="2">The sequence shown here is derived from an EMBL/GenBank/DDBJ whole genome shotgun (WGS) entry which is preliminary data.</text>
</comment>
<proteinExistence type="predicted"/>
<feature type="transmembrane region" description="Helical" evidence="1">
    <location>
        <begin position="136"/>
        <end position="154"/>
    </location>
</feature>
<dbReference type="Proteomes" id="UP000614996">
    <property type="component" value="Unassembled WGS sequence"/>
</dbReference>
<sequence>MTEPDSVERYLDDLFDRLSGTGGAGRRALAEAEEHLRDDVAEAVSRGVPADLAAREAVARFGRAADLARRLRRANRSHRALALSSGWLVAGWASAIVALSFLLTAVDRLVELRRTPGNAVECASTTCPTQTQALEHYLALTVGFGLLGAGLLLARRVVRPVPVPAALPILTAVVSALLTPVFLFGALSPVLSDLNLLVGSAGIYFTLFVGVVLGAATLASAGWAIAVRRRPAVAAG</sequence>
<keyword evidence="1" id="KW-0472">Membrane</keyword>
<keyword evidence="3" id="KW-1185">Reference proteome</keyword>
<feature type="transmembrane region" description="Helical" evidence="1">
    <location>
        <begin position="80"/>
        <end position="103"/>
    </location>
</feature>
<keyword evidence="1" id="KW-0812">Transmembrane</keyword>
<evidence type="ECO:0000313" key="2">
    <source>
        <dbReference type="EMBL" id="GIL28512.1"/>
    </source>
</evidence>
<organism evidence="2 3">
    <name type="scientific">Actinocatenispora comari</name>
    <dbReference type="NCBI Taxonomy" id="2807577"/>
    <lineage>
        <taxon>Bacteria</taxon>
        <taxon>Bacillati</taxon>
        <taxon>Actinomycetota</taxon>
        <taxon>Actinomycetes</taxon>
        <taxon>Micromonosporales</taxon>
        <taxon>Micromonosporaceae</taxon>
        <taxon>Actinocatenispora</taxon>
    </lineage>
</organism>
<name>A0A8J4AF13_9ACTN</name>
<protein>
    <submittedName>
        <fullName evidence="2">Uncharacterized protein</fullName>
    </submittedName>
</protein>
<evidence type="ECO:0000256" key="1">
    <source>
        <dbReference type="SAM" id="Phobius"/>
    </source>
</evidence>
<reference evidence="3" key="1">
    <citation type="journal article" date="2021" name="Int. J. Syst. Evol. Microbiol.">
        <title>Actinocatenispora comari sp. nov., an endophytic actinomycete isolated from aerial parts of Comarum salesowianum.</title>
        <authorList>
            <person name="Oyunbileg N."/>
            <person name="Iizaka Y."/>
            <person name="Hamada M."/>
            <person name="Davaapurev B.O."/>
            <person name="Fukumoto A."/>
            <person name="Tsetseg B."/>
            <person name="Kato F."/>
            <person name="Tamura T."/>
            <person name="Batkhuu J."/>
            <person name="Anzai Y."/>
        </authorList>
    </citation>
    <scope>NUCLEOTIDE SEQUENCE [LARGE SCALE GENOMIC DNA]</scope>
    <source>
        <strain evidence="3">NUM-2625</strain>
    </source>
</reference>
<dbReference type="EMBL" id="BOPO01000073">
    <property type="protein sequence ID" value="GIL28512.1"/>
    <property type="molecule type" value="Genomic_DNA"/>
</dbReference>
<dbReference type="RefSeq" id="WP_207126230.1">
    <property type="nucleotide sequence ID" value="NZ_BOPO01000073.1"/>
</dbReference>
<evidence type="ECO:0000313" key="3">
    <source>
        <dbReference type="Proteomes" id="UP000614996"/>
    </source>
</evidence>
<dbReference type="AlphaFoldDB" id="A0A8J4AF13"/>
<accession>A0A8J4AF13</accession>